<evidence type="ECO:0000256" key="2">
    <source>
        <dbReference type="ARBA" id="ARBA00005988"/>
    </source>
</evidence>
<evidence type="ECO:0000256" key="3">
    <source>
        <dbReference type="ARBA" id="ARBA00022645"/>
    </source>
</evidence>
<reference evidence="10 11" key="1">
    <citation type="submission" date="2024-05" db="EMBL/GenBank/DDBJ databases">
        <title>Genome sequencing and assembly of Indian major carp, Cirrhinus mrigala (Hamilton, 1822).</title>
        <authorList>
            <person name="Mohindra V."/>
            <person name="Chowdhury L.M."/>
            <person name="Lal K."/>
            <person name="Jena J.K."/>
        </authorList>
    </citation>
    <scope>NUCLEOTIDE SEQUENCE [LARGE SCALE GENOMIC DNA]</scope>
    <source>
        <strain evidence="10">CM1030</strain>
        <tissue evidence="10">Blood</tissue>
    </source>
</reference>
<feature type="domain" description="Peptidase M14" evidence="9">
    <location>
        <begin position="1"/>
        <end position="72"/>
    </location>
</feature>
<proteinExistence type="inferred from homology"/>
<dbReference type="PANTHER" id="PTHR11705:SF19">
    <property type="entry name" value="CARBOXYPEPTIDASE O"/>
    <property type="match status" value="1"/>
</dbReference>
<dbReference type="Gene3D" id="3.40.630.10">
    <property type="entry name" value="Zn peptidases"/>
    <property type="match status" value="1"/>
</dbReference>
<feature type="non-terminal residue" evidence="10">
    <location>
        <position position="72"/>
    </location>
</feature>
<comment type="caution">
    <text evidence="10">The sequence shown here is derived from an EMBL/GenBank/DDBJ whole genome shotgun (WGS) entry which is preliminary data.</text>
</comment>
<gene>
    <name evidence="10" type="ORF">M9458_002318</name>
</gene>
<keyword evidence="7" id="KW-0378">Hydrolase</keyword>
<evidence type="ECO:0000259" key="9">
    <source>
        <dbReference type="PROSITE" id="PS52035"/>
    </source>
</evidence>
<sequence>AQAVTDFLVANQNQLLCYLTIHSYSQLILVPYGHPNISAPNYDELMEVGLAAANAIKAVHGKNYKVGTSPDV</sequence>
<evidence type="ECO:0000256" key="8">
    <source>
        <dbReference type="PROSITE-ProRule" id="PRU01379"/>
    </source>
</evidence>
<evidence type="ECO:0000256" key="6">
    <source>
        <dbReference type="ARBA" id="ARBA00022833"/>
    </source>
</evidence>
<dbReference type="GO" id="GO:0006508">
    <property type="term" value="P:proteolysis"/>
    <property type="evidence" value="ECO:0007669"/>
    <property type="project" value="UniProtKB-KW"/>
</dbReference>
<protein>
    <recommendedName>
        <fullName evidence="9">Peptidase M14 domain-containing protein</fullName>
    </recommendedName>
</protein>
<dbReference type="SUPFAM" id="SSF53187">
    <property type="entry name" value="Zn-dependent exopeptidases"/>
    <property type="match status" value="1"/>
</dbReference>
<name>A0ABD0S0H7_CIRMR</name>
<dbReference type="EMBL" id="JAMKFB020000001">
    <property type="protein sequence ID" value="KAL0204300.1"/>
    <property type="molecule type" value="Genomic_DNA"/>
</dbReference>
<keyword evidence="6" id="KW-0862">Zinc</keyword>
<keyword evidence="5" id="KW-0479">Metal-binding</keyword>
<feature type="non-terminal residue" evidence="10">
    <location>
        <position position="1"/>
    </location>
</feature>
<evidence type="ECO:0000256" key="5">
    <source>
        <dbReference type="ARBA" id="ARBA00022723"/>
    </source>
</evidence>
<evidence type="ECO:0000256" key="4">
    <source>
        <dbReference type="ARBA" id="ARBA00022670"/>
    </source>
</evidence>
<evidence type="ECO:0000256" key="7">
    <source>
        <dbReference type="ARBA" id="ARBA00023049"/>
    </source>
</evidence>
<dbReference type="InterPro" id="IPR000834">
    <property type="entry name" value="Peptidase_M14"/>
</dbReference>
<comment type="caution">
    <text evidence="8">Lacks conserved residue(s) required for the propagation of feature annotation.</text>
</comment>
<accession>A0ABD0S0H7</accession>
<keyword evidence="4" id="KW-0645">Protease</keyword>
<dbReference type="AlphaFoldDB" id="A0ABD0S0H7"/>
<dbReference type="GO" id="GO:0046872">
    <property type="term" value="F:metal ion binding"/>
    <property type="evidence" value="ECO:0007669"/>
    <property type="project" value="UniProtKB-KW"/>
</dbReference>
<dbReference type="Proteomes" id="UP001529510">
    <property type="component" value="Unassembled WGS sequence"/>
</dbReference>
<keyword evidence="7" id="KW-0482">Metalloprotease</keyword>
<dbReference type="GO" id="GO:0004180">
    <property type="term" value="F:carboxypeptidase activity"/>
    <property type="evidence" value="ECO:0007669"/>
    <property type="project" value="UniProtKB-KW"/>
</dbReference>
<evidence type="ECO:0000313" key="10">
    <source>
        <dbReference type="EMBL" id="KAL0204300.1"/>
    </source>
</evidence>
<comment type="similarity">
    <text evidence="2 8">Belongs to the peptidase M14 family.</text>
</comment>
<dbReference type="GO" id="GO:0008237">
    <property type="term" value="F:metallopeptidase activity"/>
    <property type="evidence" value="ECO:0007669"/>
    <property type="project" value="UniProtKB-KW"/>
</dbReference>
<dbReference type="Pfam" id="PF00246">
    <property type="entry name" value="Peptidase_M14"/>
    <property type="match status" value="1"/>
</dbReference>
<evidence type="ECO:0000313" key="11">
    <source>
        <dbReference type="Proteomes" id="UP001529510"/>
    </source>
</evidence>
<dbReference type="InterPro" id="IPR057247">
    <property type="entry name" value="CARBOXYPEPT_ZN_2"/>
</dbReference>
<dbReference type="PROSITE" id="PS00133">
    <property type="entry name" value="CARBOXYPEPT_ZN_2"/>
    <property type="match status" value="1"/>
</dbReference>
<evidence type="ECO:0000256" key="1">
    <source>
        <dbReference type="ARBA" id="ARBA00001947"/>
    </source>
</evidence>
<organism evidence="10 11">
    <name type="scientific">Cirrhinus mrigala</name>
    <name type="common">Mrigala</name>
    <dbReference type="NCBI Taxonomy" id="683832"/>
    <lineage>
        <taxon>Eukaryota</taxon>
        <taxon>Metazoa</taxon>
        <taxon>Chordata</taxon>
        <taxon>Craniata</taxon>
        <taxon>Vertebrata</taxon>
        <taxon>Euteleostomi</taxon>
        <taxon>Actinopterygii</taxon>
        <taxon>Neopterygii</taxon>
        <taxon>Teleostei</taxon>
        <taxon>Ostariophysi</taxon>
        <taxon>Cypriniformes</taxon>
        <taxon>Cyprinidae</taxon>
        <taxon>Labeoninae</taxon>
        <taxon>Labeonini</taxon>
        <taxon>Cirrhinus</taxon>
    </lineage>
</organism>
<keyword evidence="11" id="KW-1185">Reference proteome</keyword>
<dbReference type="PANTHER" id="PTHR11705">
    <property type="entry name" value="PROTEASE FAMILY M14 CARBOXYPEPTIDASE A,B"/>
    <property type="match status" value="1"/>
</dbReference>
<comment type="cofactor">
    <cofactor evidence="1">
        <name>Zn(2+)</name>
        <dbReference type="ChEBI" id="CHEBI:29105"/>
    </cofactor>
</comment>
<dbReference type="PROSITE" id="PS52035">
    <property type="entry name" value="PEPTIDASE_M14"/>
    <property type="match status" value="1"/>
</dbReference>
<keyword evidence="3" id="KW-0121">Carboxypeptidase</keyword>